<dbReference type="InterPro" id="IPR023538">
    <property type="entry name" value="RNP1"/>
</dbReference>
<comment type="similarity">
    <text evidence="6">Belongs to the eukaryotic/archaeal RNase P protein component 1 family.</text>
</comment>
<evidence type="ECO:0000256" key="3">
    <source>
        <dbReference type="ARBA" id="ARBA00022722"/>
    </source>
</evidence>
<gene>
    <name evidence="6" type="primary">rnp1</name>
    <name evidence="7" type="ORF">EGH25_04215</name>
</gene>
<evidence type="ECO:0000256" key="2">
    <source>
        <dbReference type="ARBA" id="ARBA00022694"/>
    </source>
</evidence>
<keyword evidence="2 6" id="KW-0819">tRNA processing</keyword>
<dbReference type="Proteomes" id="UP001149411">
    <property type="component" value="Unassembled WGS sequence"/>
</dbReference>
<keyword evidence="5 6" id="KW-0378">Hydrolase</keyword>
<dbReference type="EC" id="3.1.26.5" evidence="6"/>
<protein>
    <recommendedName>
        <fullName evidence="6">Ribonuclease P protein component 1</fullName>
        <shortName evidence="6">RNase P component 1</shortName>
        <ecNumber evidence="6">3.1.26.5</ecNumber>
    </recommendedName>
    <alternativeName>
        <fullName evidence="6">Rpp29</fullName>
    </alternativeName>
</protein>
<evidence type="ECO:0000256" key="5">
    <source>
        <dbReference type="ARBA" id="ARBA00022801"/>
    </source>
</evidence>
<comment type="caution">
    <text evidence="7">The sequence shown here is derived from an EMBL/GenBank/DDBJ whole genome shotgun (WGS) entry which is preliminary data.</text>
</comment>
<comment type="subcellular location">
    <subcellularLocation>
        <location evidence="6">Cytoplasm</location>
    </subcellularLocation>
</comment>
<proteinExistence type="inferred from homology"/>
<comment type="catalytic activity">
    <reaction evidence="6">
        <text>Endonucleolytic cleavage of RNA, removing 5'-extranucleotides from tRNA precursor.</text>
        <dbReference type="EC" id="3.1.26.5"/>
    </reaction>
</comment>
<dbReference type="GO" id="GO:0001682">
    <property type="term" value="P:tRNA 5'-leader removal"/>
    <property type="evidence" value="ECO:0007669"/>
    <property type="project" value="UniProtKB-UniRule"/>
</dbReference>
<evidence type="ECO:0000313" key="7">
    <source>
        <dbReference type="EMBL" id="MCX2818557.1"/>
    </source>
</evidence>
<dbReference type="Pfam" id="PF01868">
    <property type="entry name" value="RNase_P-MRP_p29"/>
    <property type="match status" value="1"/>
</dbReference>
<sequence>MITPRNIARHELVGLNGRVVESSDTSHVGIRGRVVEETACTLTFAVEDGGEKTVPKKYTVFEFDLPDAETVRVDGEAIEARPAERVTGV</sequence>
<dbReference type="InterPro" id="IPR036980">
    <property type="entry name" value="RNase_P/MRP_Rpp29_sf"/>
</dbReference>
<dbReference type="HAMAP" id="MF_00754">
    <property type="entry name" value="RNase_P_1"/>
    <property type="match status" value="1"/>
</dbReference>
<dbReference type="GO" id="GO:0005737">
    <property type="term" value="C:cytoplasm"/>
    <property type="evidence" value="ECO:0007669"/>
    <property type="project" value="UniProtKB-SubCell"/>
</dbReference>
<dbReference type="InterPro" id="IPR002730">
    <property type="entry name" value="Rpp29/RNP1"/>
</dbReference>
<comment type="function">
    <text evidence="6">Part of ribonuclease P, a protein complex that generates mature tRNA molecules by cleaving their 5'-ends.</text>
</comment>
<dbReference type="EMBL" id="RKLV01000003">
    <property type="protein sequence ID" value="MCX2818557.1"/>
    <property type="molecule type" value="Genomic_DNA"/>
</dbReference>
<dbReference type="RefSeq" id="WP_266086398.1">
    <property type="nucleotide sequence ID" value="NZ_RKLV01000003.1"/>
</dbReference>
<dbReference type="GO" id="GO:0003723">
    <property type="term" value="F:RNA binding"/>
    <property type="evidence" value="ECO:0007669"/>
    <property type="project" value="InterPro"/>
</dbReference>
<keyword evidence="4 6" id="KW-0255">Endonuclease</keyword>
<organism evidence="7 8">
    <name type="scientific">Halorutilus salinus</name>
    <dbReference type="NCBI Taxonomy" id="2487751"/>
    <lineage>
        <taxon>Archaea</taxon>
        <taxon>Methanobacteriati</taxon>
        <taxon>Methanobacteriota</taxon>
        <taxon>Stenosarchaea group</taxon>
        <taxon>Halobacteria</taxon>
        <taxon>Halorutilales</taxon>
        <taxon>Halorutilaceae</taxon>
        <taxon>Halorutilus</taxon>
    </lineage>
</organism>
<dbReference type="SMART" id="SM00538">
    <property type="entry name" value="POP4"/>
    <property type="match status" value="1"/>
</dbReference>
<keyword evidence="8" id="KW-1185">Reference proteome</keyword>
<comment type="subunit">
    <text evidence="6">Consists of a catalytic RNA component and at least 4-5 protein subunits.</text>
</comment>
<evidence type="ECO:0000256" key="1">
    <source>
        <dbReference type="ARBA" id="ARBA00022490"/>
    </source>
</evidence>
<keyword evidence="3 6" id="KW-0540">Nuclease</keyword>
<name>A0A9Q4GGC6_9EURY</name>
<keyword evidence="1 6" id="KW-0963">Cytoplasm</keyword>
<dbReference type="GO" id="GO:0004526">
    <property type="term" value="F:ribonuclease P activity"/>
    <property type="evidence" value="ECO:0007669"/>
    <property type="project" value="UniProtKB-UniRule"/>
</dbReference>
<reference evidence="7" key="1">
    <citation type="submission" date="2022-09" db="EMBL/GenBank/DDBJ databases">
        <title>Haloadaptaus new haloarchaeum isolated from saline soil.</title>
        <authorList>
            <person name="Duran-Viseras A."/>
            <person name="Sanchez-Porro C."/>
            <person name="Ventosa A."/>
        </authorList>
    </citation>
    <scope>NUCLEOTIDE SEQUENCE</scope>
    <source>
        <strain evidence="7">F3-133</strain>
    </source>
</reference>
<dbReference type="InterPro" id="IPR023534">
    <property type="entry name" value="Rof/RNase_P-like"/>
</dbReference>
<dbReference type="AlphaFoldDB" id="A0A9Q4GGC6"/>
<evidence type="ECO:0000256" key="6">
    <source>
        <dbReference type="HAMAP-Rule" id="MF_00754"/>
    </source>
</evidence>
<dbReference type="Gene3D" id="2.30.30.210">
    <property type="entry name" value="Ribonuclease P/MRP, subunit p29"/>
    <property type="match status" value="1"/>
</dbReference>
<accession>A0A9Q4GGC6</accession>
<dbReference type="GO" id="GO:0030677">
    <property type="term" value="C:ribonuclease P complex"/>
    <property type="evidence" value="ECO:0007669"/>
    <property type="project" value="UniProtKB-UniRule"/>
</dbReference>
<evidence type="ECO:0000313" key="8">
    <source>
        <dbReference type="Proteomes" id="UP001149411"/>
    </source>
</evidence>
<dbReference type="SUPFAM" id="SSF101744">
    <property type="entry name" value="Rof/RNase P subunit-like"/>
    <property type="match status" value="1"/>
</dbReference>
<evidence type="ECO:0000256" key="4">
    <source>
        <dbReference type="ARBA" id="ARBA00022759"/>
    </source>
</evidence>